<evidence type="ECO:0000256" key="9">
    <source>
        <dbReference type="HAMAP-Rule" id="MF_00639"/>
    </source>
</evidence>
<dbReference type="PANTHER" id="PTHR43692:SF1">
    <property type="entry name" value="UDP-N-ACETYLMURAMOYLALANINE--D-GLUTAMATE LIGASE"/>
    <property type="match status" value="1"/>
</dbReference>
<dbReference type="SUPFAM" id="SSF53244">
    <property type="entry name" value="MurD-like peptide ligases, peptide-binding domain"/>
    <property type="match status" value="1"/>
</dbReference>
<comment type="catalytic activity">
    <reaction evidence="9 10">
        <text>UDP-N-acetyl-alpha-D-muramoyl-L-alanine + D-glutamate + ATP = UDP-N-acetyl-alpha-D-muramoyl-L-alanyl-D-glutamate + ADP + phosphate + H(+)</text>
        <dbReference type="Rhea" id="RHEA:16429"/>
        <dbReference type="ChEBI" id="CHEBI:15378"/>
        <dbReference type="ChEBI" id="CHEBI:29986"/>
        <dbReference type="ChEBI" id="CHEBI:30616"/>
        <dbReference type="ChEBI" id="CHEBI:43474"/>
        <dbReference type="ChEBI" id="CHEBI:83898"/>
        <dbReference type="ChEBI" id="CHEBI:83900"/>
        <dbReference type="ChEBI" id="CHEBI:456216"/>
        <dbReference type="EC" id="6.3.2.9"/>
    </reaction>
</comment>
<dbReference type="GO" id="GO:0005737">
    <property type="term" value="C:cytoplasm"/>
    <property type="evidence" value="ECO:0007669"/>
    <property type="project" value="UniProtKB-SubCell"/>
</dbReference>
<dbReference type="PROSITE" id="PS01011">
    <property type="entry name" value="FOLYLPOLYGLU_SYNT_1"/>
    <property type="match status" value="1"/>
</dbReference>
<dbReference type="Pfam" id="PF08245">
    <property type="entry name" value="Mur_ligase_M"/>
    <property type="match status" value="1"/>
</dbReference>
<dbReference type="InterPro" id="IPR013221">
    <property type="entry name" value="Mur_ligase_cen"/>
</dbReference>
<keyword evidence="4 9" id="KW-0436">Ligase</keyword>
<evidence type="ECO:0000313" key="14">
    <source>
        <dbReference type="Proteomes" id="UP000824176"/>
    </source>
</evidence>
<gene>
    <name evidence="9 13" type="primary">murD</name>
    <name evidence="13" type="ORF">H9804_08320</name>
</gene>
<dbReference type="GO" id="GO:0005524">
    <property type="term" value="F:ATP binding"/>
    <property type="evidence" value="ECO:0007669"/>
    <property type="project" value="UniProtKB-UniRule"/>
</dbReference>
<evidence type="ECO:0000256" key="10">
    <source>
        <dbReference type="RuleBase" id="RU003664"/>
    </source>
</evidence>
<dbReference type="Proteomes" id="UP000824176">
    <property type="component" value="Unassembled WGS sequence"/>
</dbReference>
<dbReference type="InterPro" id="IPR004101">
    <property type="entry name" value="Mur_ligase_C"/>
</dbReference>
<keyword evidence="9 10" id="KW-0133">Cell shape</keyword>
<dbReference type="Pfam" id="PF02875">
    <property type="entry name" value="Mur_ligase_C"/>
    <property type="match status" value="1"/>
</dbReference>
<keyword evidence="9 10" id="KW-0961">Cell wall biogenesis/degradation</keyword>
<evidence type="ECO:0000256" key="3">
    <source>
        <dbReference type="ARBA" id="ARBA00022490"/>
    </source>
</evidence>
<evidence type="ECO:0000313" key="13">
    <source>
        <dbReference type="EMBL" id="HIZ89938.1"/>
    </source>
</evidence>
<keyword evidence="8 9" id="KW-0131">Cell cycle</keyword>
<feature type="binding site" evidence="9">
    <location>
        <begin position="90"/>
        <end position="96"/>
    </location>
    <ligand>
        <name>ATP</name>
        <dbReference type="ChEBI" id="CHEBI:30616"/>
    </ligand>
</feature>
<reference evidence="13" key="2">
    <citation type="submission" date="2021-04" db="EMBL/GenBank/DDBJ databases">
        <authorList>
            <person name="Gilroy R."/>
        </authorList>
    </citation>
    <scope>NUCLEOTIDE SEQUENCE</scope>
    <source>
        <strain evidence="13">ChiW4-1371</strain>
    </source>
</reference>
<keyword evidence="5 9" id="KW-0132">Cell division</keyword>
<comment type="function">
    <text evidence="9 10">Cell wall formation. Catalyzes the addition of glutamate to the nucleotide precursor UDP-N-acetylmuramoyl-L-alanine (UMA).</text>
</comment>
<accession>A0A9D2GTX4</accession>
<dbReference type="InterPro" id="IPR036615">
    <property type="entry name" value="Mur_ligase_C_dom_sf"/>
</dbReference>
<evidence type="ECO:0000256" key="5">
    <source>
        <dbReference type="ARBA" id="ARBA00022618"/>
    </source>
</evidence>
<dbReference type="AlphaFoldDB" id="A0A9D2GTX4"/>
<dbReference type="Gene3D" id="3.40.1190.10">
    <property type="entry name" value="Mur-like, catalytic domain"/>
    <property type="match status" value="1"/>
</dbReference>
<dbReference type="InterPro" id="IPR018109">
    <property type="entry name" value="Folylpolyglutamate_synth_CS"/>
</dbReference>
<dbReference type="EMBL" id="DXAQ01000125">
    <property type="protein sequence ID" value="HIZ89938.1"/>
    <property type="molecule type" value="Genomic_DNA"/>
</dbReference>
<comment type="subcellular location">
    <subcellularLocation>
        <location evidence="1 9 10">Cytoplasm</location>
    </subcellularLocation>
</comment>
<dbReference type="PANTHER" id="PTHR43692">
    <property type="entry name" value="UDP-N-ACETYLMURAMOYLALANINE--D-GLUTAMATE LIGASE"/>
    <property type="match status" value="1"/>
</dbReference>
<keyword evidence="3 9" id="KW-0963">Cytoplasm</keyword>
<evidence type="ECO:0000256" key="4">
    <source>
        <dbReference type="ARBA" id="ARBA00022598"/>
    </source>
</evidence>
<dbReference type="NCBIfam" id="TIGR01087">
    <property type="entry name" value="murD"/>
    <property type="match status" value="1"/>
</dbReference>
<evidence type="ECO:0000256" key="1">
    <source>
        <dbReference type="ARBA" id="ARBA00004496"/>
    </source>
</evidence>
<dbReference type="InterPro" id="IPR005762">
    <property type="entry name" value="MurD"/>
</dbReference>
<dbReference type="InterPro" id="IPR036565">
    <property type="entry name" value="Mur-like_cat_sf"/>
</dbReference>
<keyword evidence="9 10" id="KW-0573">Peptidoglycan synthesis</keyword>
<dbReference type="HAMAP" id="MF_00639">
    <property type="entry name" value="MurD"/>
    <property type="match status" value="1"/>
</dbReference>
<dbReference type="Gene3D" id="3.90.190.20">
    <property type="entry name" value="Mur ligase, C-terminal domain"/>
    <property type="match status" value="1"/>
</dbReference>
<evidence type="ECO:0000256" key="6">
    <source>
        <dbReference type="ARBA" id="ARBA00022741"/>
    </source>
</evidence>
<feature type="domain" description="Mur ligase C-terminal" evidence="11">
    <location>
        <begin position="279"/>
        <end position="394"/>
    </location>
</feature>
<dbReference type="GO" id="GO:0004326">
    <property type="term" value="F:tetrahydrofolylpolyglutamate synthase activity"/>
    <property type="evidence" value="ECO:0007669"/>
    <property type="project" value="InterPro"/>
</dbReference>
<comment type="caution">
    <text evidence="13">The sequence shown here is derived from an EMBL/GenBank/DDBJ whole genome shotgun (WGS) entry which is preliminary data.</text>
</comment>
<evidence type="ECO:0000256" key="2">
    <source>
        <dbReference type="ARBA" id="ARBA00004752"/>
    </source>
</evidence>
<dbReference type="SUPFAM" id="SSF53623">
    <property type="entry name" value="MurD-like peptide ligases, catalytic domain"/>
    <property type="match status" value="1"/>
</dbReference>
<organism evidence="13 14">
    <name type="scientific">Candidatus Mucispirillum faecigallinarum</name>
    <dbReference type="NCBI Taxonomy" id="2838699"/>
    <lineage>
        <taxon>Bacteria</taxon>
        <taxon>Pseudomonadati</taxon>
        <taxon>Deferribacterota</taxon>
        <taxon>Deferribacteres</taxon>
        <taxon>Deferribacterales</taxon>
        <taxon>Mucispirillaceae</taxon>
        <taxon>Mucispirillum</taxon>
    </lineage>
</organism>
<feature type="domain" description="Mur ligase central" evidence="12">
    <location>
        <begin position="88"/>
        <end position="256"/>
    </location>
</feature>
<evidence type="ECO:0000256" key="8">
    <source>
        <dbReference type="ARBA" id="ARBA00023306"/>
    </source>
</evidence>
<dbReference type="EC" id="6.3.2.9" evidence="9 10"/>
<dbReference type="GO" id="GO:0008764">
    <property type="term" value="F:UDP-N-acetylmuramoylalanine-D-glutamate ligase activity"/>
    <property type="evidence" value="ECO:0007669"/>
    <property type="project" value="UniProtKB-UniRule"/>
</dbReference>
<keyword evidence="6 9" id="KW-0547">Nucleotide-binding</keyword>
<comment type="similarity">
    <text evidence="9">Belongs to the MurCDEF family.</text>
</comment>
<protein>
    <recommendedName>
        <fullName evidence="9 10">UDP-N-acetylmuramoylalanine--D-glutamate ligase</fullName>
        <ecNumber evidence="9 10">6.3.2.9</ecNumber>
    </recommendedName>
    <alternativeName>
        <fullName evidence="9">D-glutamic acid-adding enzyme</fullName>
    </alternativeName>
    <alternativeName>
        <fullName evidence="9">UDP-N-acetylmuramoyl-L-alanyl-D-glutamate synthetase</fullName>
    </alternativeName>
</protein>
<evidence type="ECO:0000256" key="7">
    <source>
        <dbReference type="ARBA" id="ARBA00022840"/>
    </source>
</evidence>
<dbReference type="GO" id="GO:0008360">
    <property type="term" value="P:regulation of cell shape"/>
    <property type="evidence" value="ECO:0007669"/>
    <property type="project" value="UniProtKB-KW"/>
</dbReference>
<dbReference type="GO" id="GO:0071555">
    <property type="term" value="P:cell wall organization"/>
    <property type="evidence" value="ECO:0007669"/>
    <property type="project" value="UniProtKB-KW"/>
</dbReference>
<proteinExistence type="inferred from homology"/>
<evidence type="ECO:0000259" key="12">
    <source>
        <dbReference type="Pfam" id="PF08245"/>
    </source>
</evidence>
<sequence>MKAAIIGYGKSGAAAENLLKLKGINNIDIFDDKAEQYKNISEYKNNYDMVVVSPGIDLKKYPNISGNITSEIELAYEVMDKNAKIIAITGTNGKSTTTHLTAQILNSAGIKAAACGNIGYPFAKAVLDKDIKVFVIELSSFQIELLKNFNAVSGCIINVTQDHLDRYGTMEKYYEAKLMLLNFIDKNGVFITNTDEKIRHAAEKHNIEIKYIDDDLKVFPKYDGKILDFGKFKADTSKYKLFGKHNLINLSFALLLADKVCDFKGDVSNLLEDLTSMPHRTELAAEVNGVKWINDSKATNVDSVYTALKSVEKPSILLIGGRDKKSDYSPLAELINKNISKICYFGEAADLIKKQLSPLLKGVEEESYDSLKNCVKILAGKTQPGTTVLLSPACTSFDEFKSYEDRGVKFKEYVLEYTK</sequence>
<dbReference type="GO" id="GO:0051301">
    <property type="term" value="P:cell division"/>
    <property type="evidence" value="ECO:0007669"/>
    <property type="project" value="UniProtKB-KW"/>
</dbReference>
<keyword evidence="7 9" id="KW-0067">ATP-binding</keyword>
<evidence type="ECO:0000259" key="11">
    <source>
        <dbReference type="Pfam" id="PF02875"/>
    </source>
</evidence>
<comment type="pathway">
    <text evidence="2 9 10">Cell wall biogenesis; peptidoglycan biosynthesis.</text>
</comment>
<name>A0A9D2GTX4_9BACT</name>
<dbReference type="GO" id="GO:0009252">
    <property type="term" value="P:peptidoglycan biosynthetic process"/>
    <property type="evidence" value="ECO:0007669"/>
    <property type="project" value="UniProtKB-UniRule"/>
</dbReference>
<reference evidence="13" key="1">
    <citation type="journal article" date="2021" name="PeerJ">
        <title>Extensive microbial diversity within the chicken gut microbiome revealed by metagenomics and culture.</title>
        <authorList>
            <person name="Gilroy R."/>
            <person name="Ravi A."/>
            <person name="Getino M."/>
            <person name="Pursley I."/>
            <person name="Horton D.L."/>
            <person name="Alikhan N.F."/>
            <person name="Baker D."/>
            <person name="Gharbi K."/>
            <person name="Hall N."/>
            <person name="Watson M."/>
            <person name="Adriaenssens E.M."/>
            <person name="Foster-Nyarko E."/>
            <person name="Jarju S."/>
            <person name="Secka A."/>
            <person name="Antonio M."/>
            <person name="Oren A."/>
            <person name="Chaudhuri R.R."/>
            <person name="La Ragione R."/>
            <person name="Hildebrand F."/>
            <person name="Pallen M.J."/>
        </authorList>
    </citation>
    <scope>NUCLEOTIDE SEQUENCE</scope>
    <source>
        <strain evidence="13">ChiW4-1371</strain>
    </source>
</reference>